<evidence type="ECO:0000313" key="2">
    <source>
        <dbReference type="EMBL" id="KAH9371084.1"/>
    </source>
</evidence>
<feature type="compositionally biased region" description="Polar residues" evidence="1">
    <location>
        <begin position="60"/>
        <end position="84"/>
    </location>
</feature>
<accession>A0A9J6G9P3</accession>
<keyword evidence="3" id="KW-1185">Reference proteome</keyword>
<dbReference type="VEuPathDB" id="VectorBase:HLOH_062115"/>
<reference evidence="2 3" key="1">
    <citation type="journal article" date="2020" name="Cell">
        <title>Large-Scale Comparative Analyses of Tick Genomes Elucidate Their Genetic Diversity and Vector Capacities.</title>
        <authorList>
            <consortium name="Tick Genome and Microbiome Consortium (TIGMIC)"/>
            <person name="Jia N."/>
            <person name="Wang J."/>
            <person name="Shi W."/>
            <person name="Du L."/>
            <person name="Sun Y."/>
            <person name="Zhan W."/>
            <person name="Jiang J.F."/>
            <person name="Wang Q."/>
            <person name="Zhang B."/>
            <person name="Ji P."/>
            <person name="Bell-Sakyi L."/>
            <person name="Cui X.M."/>
            <person name="Yuan T.T."/>
            <person name="Jiang B.G."/>
            <person name="Yang W.F."/>
            <person name="Lam T.T."/>
            <person name="Chang Q.C."/>
            <person name="Ding S.J."/>
            <person name="Wang X.J."/>
            <person name="Zhu J.G."/>
            <person name="Ruan X.D."/>
            <person name="Zhao L."/>
            <person name="Wei J.T."/>
            <person name="Ye R.Z."/>
            <person name="Que T.C."/>
            <person name="Du C.H."/>
            <person name="Zhou Y.H."/>
            <person name="Cheng J.X."/>
            <person name="Dai P.F."/>
            <person name="Guo W.B."/>
            <person name="Han X.H."/>
            <person name="Huang E.J."/>
            <person name="Li L.F."/>
            <person name="Wei W."/>
            <person name="Gao Y.C."/>
            <person name="Liu J.Z."/>
            <person name="Shao H.Z."/>
            <person name="Wang X."/>
            <person name="Wang C.C."/>
            <person name="Yang T.C."/>
            <person name="Huo Q.B."/>
            <person name="Li W."/>
            <person name="Chen H.Y."/>
            <person name="Chen S.E."/>
            <person name="Zhou L.G."/>
            <person name="Ni X.B."/>
            <person name="Tian J.H."/>
            <person name="Sheng Y."/>
            <person name="Liu T."/>
            <person name="Pan Y.S."/>
            <person name="Xia L.Y."/>
            <person name="Li J."/>
            <person name="Zhao F."/>
            <person name="Cao W.C."/>
        </authorList>
    </citation>
    <scope>NUCLEOTIDE SEQUENCE [LARGE SCALE GENOMIC DNA]</scope>
    <source>
        <strain evidence="2">HaeL-2018</strain>
    </source>
</reference>
<sequence length="144" mass="15186">MAPVITDENVQLAIDHLDSHPGCSASATSFQFKVHTSDVLSSPYLVYGGDRRHPSGRASAASNTVPTKQNTNVRSSEVGGVTSTCSSDYDSMCSADVKPLDLGRCSSKTVVDPTSKEKLASGIRRISTILRPQQLETCASGAIV</sequence>
<feature type="region of interest" description="Disordered" evidence="1">
    <location>
        <begin position="50"/>
        <end position="84"/>
    </location>
</feature>
<evidence type="ECO:0000313" key="3">
    <source>
        <dbReference type="Proteomes" id="UP000821853"/>
    </source>
</evidence>
<gene>
    <name evidence="2" type="ORF">HPB48_015682</name>
</gene>
<dbReference type="AlphaFoldDB" id="A0A9J6G9P3"/>
<evidence type="ECO:0000256" key="1">
    <source>
        <dbReference type="SAM" id="MobiDB-lite"/>
    </source>
</evidence>
<comment type="caution">
    <text evidence="2">The sequence shown here is derived from an EMBL/GenBank/DDBJ whole genome shotgun (WGS) entry which is preliminary data.</text>
</comment>
<protein>
    <submittedName>
        <fullName evidence="2">Uncharacterized protein</fullName>
    </submittedName>
</protein>
<dbReference type="EMBL" id="JABSTR010000005">
    <property type="protein sequence ID" value="KAH9371084.1"/>
    <property type="molecule type" value="Genomic_DNA"/>
</dbReference>
<dbReference type="Proteomes" id="UP000821853">
    <property type="component" value="Chromosome 3"/>
</dbReference>
<organism evidence="2 3">
    <name type="scientific">Haemaphysalis longicornis</name>
    <name type="common">Bush tick</name>
    <dbReference type="NCBI Taxonomy" id="44386"/>
    <lineage>
        <taxon>Eukaryota</taxon>
        <taxon>Metazoa</taxon>
        <taxon>Ecdysozoa</taxon>
        <taxon>Arthropoda</taxon>
        <taxon>Chelicerata</taxon>
        <taxon>Arachnida</taxon>
        <taxon>Acari</taxon>
        <taxon>Parasitiformes</taxon>
        <taxon>Ixodida</taxon>
        <taxon>Ixodoidea</taxon>
        <taxon>Ixodidae</taxon>
        <taxon>Haemaphysalinae</taxon>
        <taxon>Haemaphysalis</taxon>
    </lineage>
</organism>
<name>A0A9J6G9P3_HAELO</name>
<proteinExistence type="predicted"/>